<reference evidence="2" key="1">
    <citation type="submission" date="2018-04" db="EMBL/GenBank/DDBJ databases">
        <authorList>
            <person name="Lucker S."/>
            <person name="Sakoula D."/>
        </authorList>
    </citation>
    <scope>NUCLEOTIDE SEQUENCE [LARGE SCALE GENOMIC DNA]</scope>
</reference>
<gene>
    <name evidence="1" type="ORF">NITLEN_80051</name>
</gene>
<dbReference type="Proteomes" id="UP000248168">
    <property type="component" value="Unassembled WGS sequence"/>
</dbReference>
<evidence type="ECO:0000313" key="1">
    <source>
        <dbReference type="EMBL" id="SPP66627.1"/>
    </source>
</evidence>
<keyword evidence="2" id="KW-1185">Reference proteome</keyword>
<dbReference type="AlphaFoldDB" id="A0A330LHH0"/>
<dbReference type="InParanoid" id="A0A330LHH0"/>
<proteinExistence type="predicted"/>
<dbReference type="EMBL" id="OUNR01000021">
    <property type="protein sequence ID" value="SPP66627.1"/>
    <property type="molecule type" value="Genomic_DNA"/>
</dbReference>
<dbReference type="OrthoDB" id="515068at2"/>
<evidence type="ECO:0000313" key="2">
    <source>
        <dbReference type="Proteomes" id="UP000248168"/>
    </source>
</evidence>
<protein>
    <recommendedName>
        <fullName evidence="3">DUF2283 domain-containing protein</fullName>
    </recommendedName>
</protein>
<organism evidence="1 2">
    <name type="scientific">Nitrospira lenta</name>
    <dbReference type="NCBI Taxonomy" id="1436998"/>
    <lineage>
        <taxon>Bacteria</taxon>
        <taxon>Pseudomonadati</taxon>
        <taxon>Nitrospirota</taxon>
        <taxon>Nitrospiria</taxon>
        <taxon>Nitrospirales</taxon>
        <taxon>Nitrospiraceae</taxon>
        <taxon>Nitrospira</taxon>
    </lineage>
</organism>
<sequence>MDTSLTVEYDKAADILYLGKTKPYPEQDSEELDYGVVARLNPQTHDLENLEILFFSSRVAKGETLHLPVTAEFHLPKAG</sequence>
<accession>A0A330LHH0</accession>
<name>A0A330LHH0_9BACT</name>
<evidence type="ECO:0008006" key="3">
    <source>
        <dbReference type="Google" id="ProtNLM"/>
    </source>
</evidence>
<dbReference type="RefSeq" id="WP_121990769.1">
    <property type="nucleotide sequence ID" value="NZ_OUNR01000021.1"/>
</dbReference>